<dbReference type="STRING" id="747089.A0A2H5REQ0"/>
<evidence type="ECO:0000256" key="1">
    <source>
        <dbReference type="SAM" id="MobiDB-lite"/>
    </source>
</evidence>
<dbReference type="EMBL" id="AUPC02000081">
    <property type="protein sequence ID" value="POG73615.1"/>
    <property type="molecule type" value="Genomic_DNA"/>
</dbReference>
<dbReference type="Proteomes" id="UP000018888">
    <property type="component" value="Unassembled WGS sequence"/>
</dbReference>
<protein>
    <submittedName>
        <fullName evidence="2">Uncharacterized protein</fullName>
    </submittedName>
</protein>
<dbReference type="AlphaFoldDB" id="A0A2H5REQ0"/>
<sequence>MIGDEYDLHNSPNLIHCEGCFRNISKKKGKKECLIYINNDISRKIEKRKENEFIKPYETLNNILEKNIWLKNQTEEERVDIFYNKKIEIIDNIIKANEEFINIMKNSIFERSDLVNDIKKFFIIIEVSKNKSIVDDKGKRSSLYSIAWKIRNFNINNSDDEIFFMAKYESVVENEFKIILRSLILGLMIITENSEIILGLNDNVVKVILEFINNCSNRRKIDSDYYLELLFIENFLEKNEIQLLEVDEKILDNVIELKTNLKELLKTKSITDMIKNEFELIDEALVVNEFNLIWKNKIITGGLRTWRKKITNAIWKNEILNSEKLDDLFVYNYKKEFDWVSTLNFISNRINFSTRQCGDKDTRERSYRIKNMLRELPTYSILYKRDTNKINSPICIRCGKEEEVWEHVWVCEANEFSIDEIIQESPYRFELELEAHGKNKEIEILRDHLCNFLMILESPSLILQGKSRKWELIRGIFNDKFNDLSKIKEEKTTIKELWNFIYDELKKRIWIPRCEEIKFLEEKEGITKLDLKLRKQKLKDDHNEESELEKIKNNKNTKTKENKNKNKTNKIKNNQIKIVTLGKLTNAVTDGLNIDKIWDTSTKLPFY</sequence>
<organism evidence="2 3">
    <name type="scientific">Rhizophagus irregularis (strain DAOM 181602 / DAOM 197198 / MUCL 43194)</name>
    <name type="common">Arbuscular mycorrhizal fungus</name>
    <name type="synonym">Glomus intraradices</name>
    <dbReference type="NCBI Taxonomy" id="747089"/>
    <lineage>
        <taxon>Eukaryota</taxon>
        <taxon>Fungi</taxon>
        <taxon>Fungi incertae sedis</taxon>
        <taxon>Mucoromycota</taxon>
        <taxon>Glomeromycotina</taxon>
        <taxon>Glomeromycetes</taxon>
        <taxon>Glomerales</taxon>
        <taxon>Glomeraceae</taxon>
        <taxon>Rhizophagus</taxon>
    </lineage>
</organism>
<evidence type="ECO:0000313" key="2">
    <source>
        <dbReference type="EMBL" id="POG73615.1"/>
    </source>
</evidence>
<feature type="compositionally biased region" description="Basic and acidic residues" evidence="1">
    <location>
        <begin position="548"/>
        <end position="564"/>
    </location>
</feature>
<accession>A0A2H5REQ0</accession>
<evidence type="ECO:0000313" key="3">
    <source>
        <dbReference type="Proteomes" id="UP000018888"/>
    </source>
</evidence>
<keyword evidence="3" id="KW-1185">Reference proteome</keyword>
<dbReference type="VEuPathDB" id="FungiDB:RhiirFUN_013376"/>
<reference evidence="2 3" key="2">
    <citation type="journal article" date="2018" name="New Phytol.">
        <title>High intraspecific genome diversity in the model arbuscular mycorrhizal symbiont Rhizophagus irregularis.</title>
        <authorList>
            <person name="Chen E.C.H."/>
            <person name="Morin E."/>
            <person name="Beaudet D."/>
            <person name="Noel J."/>
            <person name="Yildirir G."/>
            <person name="Ndikumana S."/>
            <person name="Charron P."/>
            <person name="St-Onge C."/>
            <person name="Giorgi J."/>
            <person name="Kruger M."/>
            <person name="Marton T."/>
            <person name="Ropars J."/>
            <person name="Grigoriev I.V."/>
            <person name="Hainaut M."/>
            <person name="Henrissat B."/>
            <person name="Roux C."/>
            <person name="Martin F."/>
            <person name="Corradi N."/>
        </authorList>
    </citation>
    <scope>NUCLEOTIDE SEQUENCE [LARGE SCALE GENOMIC DNA]</scope>
    <source>
        <strain evidence="2 3">DAOM 197198</strain>
    </source>
</reference>
<comment type="caution">
    <text evidence="2">The sequence shown here is derived from an EMBL/GenBank/DDBJ whole genome shotgun (WGS) entry which is preliminary data.</text>
</comment>
<reference evidence="2 3" key="1">
    <citation type="journal article" date="2013" name="Proc. Natl. Acad. Sci. U.S.A.">
        <title>Genome of an arbuscular mycorrhizal fungus provides insight into the oldest plant symbiosis.</title>
        <authorList>
            <person name="Tisserant E."/>
            <person name="Malbreil M."/>
            <person name="Kuo A."/>
            <person name="Kohler A."/>
            <person name="Symeonidi A."/>
            <person name="Balestrini R."/>
            <person name="Charron P."/>
            <person name="Duensing N."/>
            <person name="Frei Dit Frey N."/>
            <person name="Gianinazzi-Pearson V."/>
            <person name="Gilbert L.B."/>
            <person name="Handa Y."/>
            <person name="Herr J.R."/>
            <person name="Hijri M."/>
            <person name="Koul R."/>
            <person name="Kawaguchi M."/>
            <person name="Krajinski F."/>
            <person name="Lammers P.J."/>
            <person name="Masclaux F.G."/>
            <person name="Murat C."/>
            <person name="Morin E."/>
            <person name="Ndikumana S."/>
            <person name="Pagni M."/>
            <person name="Petitpierre D."/>
            <person name="Requena N."/>
            <person name="Rosikiewicz P."/>
            <person name="Riley R."/>
            <person name="Saito K."/>
            <person name="San Clemente H."/>
            <person name="Shapiro H."/>
            <person name="van Tuinen D."/>
            <person name="Becard G."/>
            <person name="Bonfante P."/>
            <person name="Paszkowski U."/>
            <person name="Shachar-Hill Y.Y."/>
            <person name="Tuskan G.A."/>
            <person name="Young P.W."/>
            <person name="Sanders I.R."/>
            <person name="Henrissat B."/>
            <person name="Rensing S.A."/>
            <person name="Grigoriev I.V."/>
            <person name="Corradi N."/>
            <person name="Roux C."/>
            <person name="Martin F."/>
        </authorList>
    </citation>
    <scope>NUCLEOTIDE SEQUENCE [LARGE SCALE GENOMIC DNA]</scope>
    <source>
        <strain evidence="2 3">DAOM 197198</strain>
    </source>
</reference>
<proteinExistence type="predicted"/>
<gene>
    <name evidence="2" type="ORF">GLOIN_2v1827388</name>
</gene>
<name>A0A2H5REQ0_RHIID</name>
<feature type="region of interest" description="Disordered" evidence="1">
    <location>
        <begin position="544"/>
        <end position="569"/>
    </location>
</feature>